<dbReference type="EMBL" id="VDFW01000011">
    <property type="protein sequence ID" value="TNC25430.1"/>
    <property type="molecule type" value="Genomic_DNA"/>
</dbReference>
<dbReference type="RefSeq" id="WP_139097368.1">
    <property type="nucleotide sequence ID" value="NZ_VDFW01000011.1"/>
</dbReference>
<keyword evidence="2" id="KW-1133">Transmembrane helix</keyword>
<dbReference type="OrthoDB" id="3630184at2"/>
<organism evidence="3 4">
    <name type="scientific">Amycolatopsis alkalitolerans</name>
    <dbReference type="NCBI Taxonomy" id="2547244"/>
    <lineage>
        <taxon>Bacteria</taxon>
        <taxon>Bacillati</taxon>
        <taxon>Actinomycetota</taxon>
        <taxon>Actinomycetes</taxon>
        <taxon>Pseudonocardiales</taxon>
        <taxon>Pseudonocardiaceae</taxon>
        <taxon>Amycolatopsis</taxon>
    </lineage>
</organism>
<gene>
    <name evidence="3" type="ORF">FG385_15215</name>
</gene>
<evidence type="ECO:0000256" key="1">
    <source>
        <dbReference type="SAM" id="MobiDB-lite"/>
    </source>
</evidence>
<evidence type="ECO:0008006" key="5">
    <source>
        <dbReference type="Google" id="ProtNLM"/>
    </source>
</evidence>
<protein>
    <recommendedName>
        <fullName evidence="5">DUF4878 domain-containing protein</fullName>
    </recommendedName>
</protein>
<accession>A0A5C4M551</accession>
<keyword evidence="2" id="KW-0472">Membrane</keyword>
<reference evidence="3 4" key="1">
    <citation type="submission" date="2019-06" db="EMBL/GenBank/DDBJ databases">
        <title>Amycolatopsis alkalitolerans sp. nov., isolated from Gastrodia elata Blume.</title>
        <authorList>
            <person name="Narsing Rao M.P."/>
            <person name="Li W.J."/>
        </authorList>
    </citation>
    <scope>NUCLEOTIDE SEQUENCE [LARGE SCALE GENOMIC DNA]</scope>
    <source>
        <strain evidence="3 4">SYSUP0005</strain>
    </source>
</reference>
<proteinExistence type="predicted"/>
<evidence type="ECO:0000313" key="3">
    <source>
        <dbReference type="EMBL" id="TNC25430.1"/>
    </source>
</evidence>
<feature type="region of interest" description="Disordered" evidence="1">
    <location>
        <begin position="1"/>
        <end position="64"/>
    </location>
</feature>
<feature type="compositionally biased region" description="Pro residues" evidence="1">
    <location>
        <begin position="1"/>
        <end position="17"/>
    </location>
</feature>
<name>A0A5C4M551_9PSEU</name>
<dbReference type="AlphaFoldDB" id="A0A5C4M551"/>
<dbReference type="Proteomes" id="UP000305546">
    <property type="component" value="Unassembled WGS sequence"/>
</dbReference>
<comment type="caution">
    <text evidence="3">The sequence shown here is derived from an EMBL/GenBank/DDBJ whole genome shotgun (WGS) entry which is preliminary data.</text>
</comment>
<evidence type="ECO:0000313" key="4">
    <source>
        <dbReference type="Proteomes" id="UP000305546"/>
    </source>
</evidence>
<keyword evidence="4" id="KW-1185">Reference proteome</keyword>
<keyword evidence="2" id="KW-0812">Transmembrane</keyword>
<feature type="transmembrane region" description="Helical" evidence="2">
    <location>
        <begin position="74"/>
        <end position="96"/>
    </location>
</feature>
<evidence type="ECO:0000256" key="2">
    <source>
        <dbReference type="SAM" id="Phobius"/>
    </source>
</evidence>
<feature type="compositionally biased region" description="Low complexity" evidence="1">
    <location>
        <begin position="18"/>
        <end position="36"/>
    </location>
</feature>
<sequence>MTYPPSGPAGQPGPPGMPSGAGPFAPQGGFPPGTRQLPPPPQQFDPWGQPPGAFEAYGSLEGPVAPRPKKRTGLIAGIAVGAVVVVGGGVAALVLLTRSGGSEAPAPGSPASVAQQAVAAFNSRDAQRYASLLCTTPSLTDVTKLQRQWTAASDLHGSMSGSPRISGSTATAQVSVSYNGSTQSTTIPMRQQGQKWCIDGS</sequence>